<accession>A0A5N6UY37</accession>
<dbReference type="OrthoDB" id="5350472at2759"/>
<keyword evidence="2" id="KW-1185">Reference proteome</keyword>
<proteinExistence type="predicted"/>
<organism evidence="1 2">
    <name type="scientific">Aspergillus tamarii</name>
    <dbReference type="NCBI Taxonomy" id="41984"/>
    <lineage>
        <taxon>Eukaryota</taxon>
        <taxon>Fungi</taxon>
        <taxon>Dikarya</taxon>
        <taxon>Ascomycota</taxon>
        <taxon>Pezizomycotina</taxon>
        <taxon>Eurotiomycetes</taxon>
        <taxon>Eurotiomycetidae</taxon>
        <taxon>Eurotiales</taxon>
        <taxon>Aspergillaceae</taxon>
        <taxon>Aspergillus</taxon>
        <taxon>Aspergillus subgen. Circumdati</taxon>
    </lineage>
</organism>
<evidence type="ECO:0000313" key="2">
    <source>
        <dbReference type="Proteomes" id="UP000326950"/>
    </source>
</evidence>
<protein>
    <submittedName>
        <fullName evidence="1">Uncharacterized protein</fullName>
    </submittedName>
</protein>
<dbReference type="Proteomes" id="UP000326950">
    <property type="component" value="Unassembled WGS sequence"/>
</dbReference>
<reference evidence="1 2" key="1">
    <citation type="submission" date="2019-04" db="EMBL/GenBank/DDBJ databases">
        <title>Friends and foes A comparative genomics study of 23 Aspergillus species from section Flavi.</title>
        <authorList>
            <consortium name="DOE Joint Genome Institute"/>
            <person name="Kjaerbolling I."/>
            <person name="Vesth T."/>
            <person name="Frisvad J.C."/>
            <person name="Nybo J.L."/>
            <person name="Theobald S."/>
            <person name="Kildgaard S."/>
            <person name="Isbrandt T."/>
            <person name="Kuo A."/>
            <person name="Sato A."/>
            <person name="Lyhne E.K."/>
            <person name="Kogle M.E."/>
            <person name="Wiebenga A."/>
            <person name="Kun R.S."/>
            <person name="Lubbers R.J."/>
            <person name="Makela M.R."/>
            <person name="Barry K."/>
            <person name="Chovatia M."/>
            <person name="Clum A."/>
            <person name="Daum C."/>
            <person name="Haridas S."/>
            <person name="He G."/>
            <person name="LaButti K."/>
            <person name="Lipzen A."/>
            <person name="Mondo S."/>
            <person name="Riley R."/>
            <person name="Salamov A."/>
            <person name="Simmons B.A."/>
            <person name="Magnuson J.K."/>
            <person name="Henrissat B."/>
            <person name="Mortensen U.H."/>
            <person name="Larsen T.O."/>
            <person name="Devries R.P."/>
            <person name="Grigoriev I.V."/>
            <person name="Machida M."/>
            <person name="Baker S.E."/>
            <person name="Andersen M.R."/>
        </authorList>
    </citation>
    <scope>NUCLEOTIDE SEQUENCE [LARGE SCALE GENOMIC DNA]</scope>
    <source>
        <strain evidence="1 2">CBS 117626</strain>
    </source>
</reference>
<dbReference type="EMBL" id="ML738618">
    <property type="protein sequence ID" value="KAE8163340.1"/>
    <property type="molecule type" value="Genomic_DNA"/>
</dbReference>
<sequence length="294" mass="33010">MAENILMAFNGQLDLRNAYTYSLPQVEPIRAKRPFSPLTLHYIHNFLADVVNQPGFYGISINQVSELVAIRAEIIRFSLPRGEDYNDAAKNRRQHIHRTIHPRWPSARISKFKLLKYRHKGVDFWSATDLLGLFLSSLGPAPWGATKRNFYLPLTAAYGQWCSKICDTVPATVVQCTWQETGGQSPVFFLGASMAGYRAGKVVTGSWIHVLNRARFYLSACDPLKLAGRSQKVSPTLQANSVTGGTQFGRCAETYPGHKAPQSVYGLALCKRYLDVPLYDDKLSGDIWQNLWNP</sequence>
<name>A0A5N6UY37_ASPTM</name>
<evidence type="ECO:0000313" key="1">
    <source>
        <dbReference type="EMBL" id="KAE8163340.1"/>
    </source>
</evidence>
<gene>
    <name evidence="1" type="ORF">BDV40DRAFT_287767</name>
</gene>
<dbReference type="AlphaFoldDB" id="A0A5N6UY37"/>